<evidence type="ECO:0000313" key="3">
    <source>
        <dbReference type="EnsemblFungi" id="MAPG_09648T0"/>
    </source>
</evidence>
<dbReference type="VEuPathDB" id="FungiDB:MAPG_09648"/>
<evidence type="ECO:0000256" key="1">
    <source>
        <dbReference type="SAM" id="Phobius"/>
    </source>
</evidence>
<reference evidence="3" key="5">
    <citation type="submission" date="2015-06" db="UniProtKB">
        <authorList>
            <consortium name="EnsemblFungi"/>
        </authorList>
    </citation>
    <scope>IDENTIFICATION</scope>
    <source>
        <strain evidence="3">ATCC 64411</strain>
    </source>
</reference>
<dbReference type="EMBL" id="ADBL01002467">
    <property type="status" value="NOT_ANNOTATED_CDS"/>
    <property type="molecule type" value="Genomic_DNA"/>
</dbReference>
<accession>A0A0C4EAH7</accession>
<evidence type="ECO:0000313" key="2">
    <source>
        <dbReference type="EMBL" id="KLU91125.1"/>
    </source>
</evidence>
<reference evidence="3" key="4">
    <citation type="journal article" date="2015" name="G3 (Bethesda)">
        <title>Genome sequences of three phytopathogenic species of the Magnaporthaceae family of fungi.</title>
        <authorList>
            <person name="Okagaki L.H."/>
            <person name="Nunes C.C."/>
            <person name="Sailsbery J."/>
            <person name="Clay B."/>
            <person name="Brown D."/>
            <person name="John T."/>
            <person name="Oh Y."/>
            <person name="Young N."/>
            <person name="Fitzgerald M."/>
            <person name="Haas B.J."/>
            <person name="Zeng Q."/>
            <person name="Young S."/>
            <person name="Adiconis X."/>
            <person name="Fan L."/>
            <person name="Levin J.Z."/>
            <person name="Mitchell T.K."/>
            <person name="Okubara P.A."/>
            <person name="Farman M.L."/>
            <person name="Kohn L.M."/>
            <person name="Birren B."/>
            <person name="Ma L.-J."/>
            <person name="Dean R.A."/>
        </authorList>
    </citation>
    <scope>NUCLEOTIDE SEQUENCE</scope>
    <source>
        <strain evidence="3">ATCC 64411 / 73-15</strain>
    </source>
</reference>
<gene>
    <name evidence="2" type="ORF">MAPG_09648</name>
</gene>
<dbReference type="EMBL" id="GL876976">
    <property type="protein sequence ID" value="KLU91125.1"/>
    <property type="molecule type" value="Genomic_DNA"/>
</dbReference>
<evidence type="ECO:0000313" key="4">
    <source>
        <dbReference type="Proteomes" id="UP000011715"/>
    </source>
</evidence>
<organism evidence="3 4">
    <name type="scientific">Magnaporthiopsis poae (strain ATCC 64411 / 73-15)</name>
    <name type="common">Kentucky bluegrass fungus</name>
    <name type="synonym">Magnaporthe poae</name>
    <dbReference type="NCBI Taxonomy" id="644358"/>
    <lineage>
        <taxon>Eukaryota</taxon>
        <taxon>Fungi</taxon>
        <taxon>Dikarya</taxon>
        <taxon>Ascomycota</taxon>
        <taxon>Pezizomycotina</taxon>
        <taxon>Sordariomycetes</taxon>
        <taxon>Sordariomycetidae</taxon>
        <taxon>Magnaporthales</taxon>
        <taxon>Magnaporthaceae</taxon>
        <taxon>Magnaporthiopsis</taxon>
    </lineage>
</organism>
<reference evidence="2" key="3">
    <citation type="submission" date="2011-03" db="EMBL/GenBank/DDBJ databases">
        <title>Annotation of Magnaporthe poae ATCC 64411.</title>
        <authorList>
            <person name="Ma L.-J."/>
            <person name="Dead R."/>
            <person name="Young S.K."/>
            <person name="Zeng Q."/>
            <person name="Gargeya S."/>
            <person name="Fitzgerald M."/>
            <person name="Haas B."/>
            <person name="Abouelleil A."/>
            <person name="Alvarado L."/>
            <person name="Arachchi H.M."/>
            <person name="Berlin A."/>
            <person name="Brown A."/>
            <person name="Chapman S.B."/>
            <person name="Chen Z."/>
            <person name="Dunbar C."/>
            <person name="Freedman E."/>
            <person name="Gearin G."/>
            <person name="Gellesch M."/>
            <person name="Goldberg J."/>
            <person name="Griggs A."/>
            <person name="Gujja S."/>
            <person name="Heiman D."/>
            <person name="Howarth C."/>
            <person name="Larson L."/>
            <person name="Lui A."/>
            <person name="MacDonald P.J.P."/>
            <person name="Mehta T."/>
            <person name="Montmayeur A."/>
            <person name="Murphy C."/>
            <person name="Neiman D."/>
            <person name="Pearson M."/>
            <person name="Priest M."/>
            <person name="Roberts A."/>
            <person name="Saif S."/>
            <person name="Shea T."/>
            <person name="Shenoy N."/>
            <person name="Sisk P."/>
            <person name="Stolte C."/>
            <person name="Sykes S."/>
            <person name="Yandava C."/>
            <person name="Wortman J."/>
            <person name="Nusbaum C."/>
            <person name="Birren B."/>
        </authorList>
    </citation>
    <scope>NUCLEOTIDE SEQUENCE</scope>
    <source>
        <strain evidence="2">ATCC 64411</strain>
    </source>
</reference>
<keyword evidence="1" id="KW-0472">Membrane</keyword>
<keyword evidence="1" id="KW-1133">Transmembrane helix</keyword>
<keyword evidence="4" id="KW-1185">Reference proteome</keyword>
<feature type="transmembrane region" description="Helical" evidence="1">
    <location>
        <begin position="58"/>
        <end position="91"/>
    </location>
</feature>
<reference evidence="4" key="1">
    <citation type="submission" date="2010-05" db="EMBL/GenBank/DDBJ databases">
        <title>The genome sequence of Magnaporthe poae strain ATCC 64411.</title>
        <authorList>
            <person name="Ma L.-J."/>
            <person name="Dead R."/>
            <person name="Young S."/>
            <person name="Zeng Q."/>
            <person name="Koehrsen M."/>
            <person name="Alvarado L."/>
            <person name="Berlin A."/>
            <person name="Chapman S.B."/>
            <person name="Chen Z."/>
            <person name="Freedman E."/>
            <person name="Gellesch M."/>
            <person name="Goldberg J."/>
            <person name="Griggs A."/>
            <person name="Gujja S."/>
            <person name="Heilman E.R."/>
            <person name="Heiman D."/>
            <person name="Hepburn T."/>
            <person name="Howarth C."/>
            <person name="Jen D."/>
            <person name="Larson L."/>
            <person name="Mehta T."/>
            <person name="Neiman D."/>
            <person name="Pearson M."/>
            <person name="Roberts A."/>
            <person name="Saif S."/>
            <person name="Shea T."/>
            <person name="Shenoy N."/>
            <person name="Sisk P."/>
            <person name="Stolte C."/>
            <person name="Sykes S."/>
            <person name="Walk T."/>
            <person name="White J."/>
            <person name="Yandava C."/>
            <person name="Haas B."/>
            <person name="Nusbaum C."/>
            <person name="Birren B."/>
        </authorList>
    </citation>
    <scope>NUCLEOTIDE SEQUENCE [LARGE SCALE GENOMIC DNA]</scope>
    <source>
        <strain evidence="4">ATCC 64411 / 73-15</strain>
    </source>
</reference>
<dbReference type="Proteomes" id="UP000011715">
    <property type="component" value="Unassembled WGS sequence"/>
</dbReference>
<keyword evidence="1" id="KW-0812">Transmembrane</keyword>
<protein>
    <submittedName>
        <fullName evidence="2 3">Uncharacterized protein</fullName>
    </submittedName>
</protein>
<sequence length="115" mass="11946">MVVLTCLTVLLVSPRQQGLRRLGDQVRGGADAAARGEDGLPPGRPEVRAGHDAAGIAIFNVIVIVIVIPITVVVILIAVVAATAVAVAAAIEVRQITRQLRRPVMPDGPAPEHAL</sequence>
<dbReference type="AlphaFoldDB" id="A0A0C4EAH7"/>
<dbReference type="EnsemblFungi" id="MAPG_09648T0">
    <property type="protein sequence ID" value="MAPG_09648T0"/>
    <property type="gene ID" value="MAPG_09648"/>
</dbReference>
<name>A0A0C4EAH7_MAGP6</name>
<reference evidence="2" key="2">
    <citation type="submission" date="2010-05" db="EMBL/GenBank/DDBJ databases">
        <title>The Genome Sequence of Magnaporthe poae strain ATCC 64411.</title>
        <authorList>
            <consortium name="The Broad Institute Genome Sequencing Platform"/>
            <consortium name="Broad Institute Genome Sequencing Center for Infectious Disease"/>
            <person name="Ma L.-J."/>
            <person name="Dead R."/>
            <person name="Young S."/>
            <person name="Zeng Q."/>
            <person name="Koehrsen M."/>
            <person name="Alvarado L."/>
            <person name="Berlin A."/>
            <person name="Chapman S.B."/>
            <person name="Chen Z."/>
            <person name="Freedman E."/>
            <person name="Gellesch M."/>
            <person name="Goldberg J."/>
            <person name="Griggs A."/>
            <person name="Gujja S."/>
            <person name="Heilman E.R."/>
            <person name="Heiman D."/>
            <person name="Hepburn T."/>
            <person name="Howarth C."/>
            <person name="Jen D."/>
            <person name="Larson L."/>
            <person name="Mehta T."/>
            <person name="Neiman D."/>
            <person name="Pearson M."/>
            <person name="Roberts A."/>
            <person name="Saif S."/>
            <person name="Shea T."/>
            <person name="Shenoy N."/>
            <person name="Sisk P."/>
            <person name="Stolte C."/>
            <person name="Sykes S."/>
            <person name="Walk T."/>
            <person name="White J."/>
            <person name="Yandava C."/>
            <person name="Haas B."/>
            <person name="Nusbaum C."/>
            <person name="Birren B."/>
        </authorList>
    </citation>
    <scope>NUCLEOTIDE SEQUENCE</scope>
    <source>
        <strain evidence="2">ATCC 64411</strain>
    </source>
</reference>
<proteinExistence type="predicted"/>